<dbReference type="PROSITE" id="PS51085">
    <property type="entry name" value="2FE2S_FER_2"/>
    <property type="match status" value="1"/>
</dbReference>
<keyword evidence="13" id="KW-1185">Reference proteome</keyword>
<dbReference type="Pfam" id="PF00226">
    <property type="entry name" value="DnaJ"/>
    <property type="match status" value="1"/>
</dbReference>
<gene>
    <name evidence="12" type="primary">fer</name>
    <name evidence="12" type="ORF">ACFQHK_03790</name>
</gene>
<dbReference type="RefSeq" id="WP_304447323.1">
    <property type="nucleotide sequence ID" value="NZ_JARRAH010000001.1"/>
</dbReference>
<keyword evidence="2" id="KW-0813">Transport</keyword>
<dbReference type="Pfam" id="PF00111">
    <property type="entry name" value="Fer2"/>
    <property type="match status" value="1"/>
</dbReference>
<dbReference type="AlphaFoldDB" id="A0ABD5U516"/>
<keyword evidence="7" id="KW-0411">Iron-sulfur</keyword>
<dbReference type="SMART" id="SM00271">
    <property type="entry name" value="DnaJ"/>
    <property type="match status" value="1"/>
</dbReference>
<dbReference type="SUPFAM" id="SSF54292">
    <property type="entry name" value="2Fe-2S ferredoxin-like"/>
    <property type="match status" value="1"/>
</dbReference>
<dbReference type="Proteomes" id="UP001596406">
    <property type="component" value="Unassembled WGS sequence"/>
</dbReference>
<keyword evidence="5" id="KW-0249">Electron transport</keyword>
<proteinExistence type="inferred from homology"/>
<evidence type="ECO:0000313" key="12">
    <source>
        <dbReference type="EMBL" id="MFC6835627.1"/>
    </source>
</evidence>
<comment type="similarity">
    <text evidence="1">Belongs to the 2Fe2S plant-type ferredoxin family.</text>
</comment>
<dbReference type="InterPro" id="IPR036010">
    <property type="entry name" value="2Fe-2S_ferredoxin-like_sf"/>
</dbReference>
<evidence type="ECO:0000256" key="2">
    <source>
        <dbReference type="ARBA" id="ARBA00022448"/>
    </source>
</evidence>
<dbReference type="PROSITE" id="PS00197">
    <property type="entry name" value="2FE2S_FER_1"/>
    <property type="match status" value="1"/>
</dbReference>
<accession>A0ABD5U516</accession>
<dbReference type="GO" id="GO:0046872">
    <property type="term" value="F:metal ion binding"/>
    <property type="evidence" value="ECO:0007669"/>
    <property type="project" value="UniProtKB-KW"/>
</dbReference>
<dbReference type="CDD" id="cd00207">
    <property type="entry name" value="fer2"/>
    <property type="match status" value="1"/>
</dbReference>
<evidence type="ECO:0000256" key="5">
    <source>
        <dbReference type="ARBA" id="ARBA00022982"/>
    </source>
</evidence>
<protein>
    <submittedName>
        <fullName evidence="12">Ferredoxin Fer</fullName>
    </submittedName>
</protein>
<dbReference type="InterPro" id="IPR012675">
    <property type="entry name" value="Beta-grasp_dom_sf"/>
</dbReference>
<evidence type="ECO:0000256" key="6">
    <source>
        <dbReference type="ARBA" id="ARBA00023004"/>
    </source>
</evidence>
<dbReference type="GO" id="GO:0051537">
    <property type="term" value="F:2 iron, 2 sulfur cluster binding"/>
    <property type="evidence" value="ECO:0007669"/>
    <property type="project" value="UniProtKB-KW"/>
</dbReference>
<feature type="compositionally biased region" description="Acidic residues" evidence="9">
    <location>
        <begin position="79"/>
        <end position="94"/>
    </location>
</feature>
<keyword evidence="3" id="KW-0001">2Fe-2S</keyword>
<name>A0ABD5U516_9EURY</name>
<evidence type="ECO:0000259" key="10">
    <source>
        <dbReference type="PROSITE" id="PS50076"/>
    </source>
</evidence>
<feature type="compositionally biased region" description="Acidic residues" evidence="9">
    <location>
        <begin position="54"/>
        <end position="71"/>
    </location>
</feature>
<organism evidence="12 13">
    <name type="scientific">Halomarina ordinaria</name>
    <dbReference type="NCBI Taxonomy" id="3033939"/>
    <lineage>
        <taxon>Archaea</taxon>
        <taxon>Methanobacteriati</taxon>
        <taxon>Methanobacteriota</taxon>
        <taxon>Stenosarchaea group</taxon>
        <taxon>Halobacteria</taxon>
        <taxon>Halobacteriales</taxon>
        <taxon>Natronomonadaceae</taxon>
        <taxon>Halomarina</taxon>
    </lineage>
</organism>
<evidence type="ECO:0000256" key="1">
    <source>
        <dbReference type="ARBA" id="ARBA00007874"/>
    </source>
</evidence>
<dbReference type="SUPFAM" id="SSF46565">
    <property type="entry name" value="Chaperone J-domain"/>
    <property type="match status" value="1"/>
</dbReference>
<evidence type="ECO:0000256" key="8">
    <source>
        <dbReference type="ARBA" id="ARBA00034078"/>
    </source>
</evidence>
<dbReference type="PANTHER" id="PTHR43112:SF3">
    <property type="entry name" value="FERREDOXIN-2, CHLOROPLASTIC"/>
    <property type="match status" value="1"/>
</dbReference>
<keyword evidence="4" id="KW-0479">Metal-binding</keyword>
<comment type="cofactor">
    <cofactor evidence="8">
        <name>[2Fe-2S] cluster</name>
        <dbReference type="ChEBI" id="CHEBI:190135"/>
    </cofactor>
</comment>
<dbReference type="InterPro" id="IPR036869">
    <property type="entry name" value="J_dom_sf"/>
</dbReference>
<dbReference type="InterPro" id="IPR053441">
    <property type="entry name" value="2Fe2S_Ferredoxin"/>
</dbReference>
<dbReference type="CDD" id="cd06257">
    <property type="entry name" value="DnaJ"/>
    <property type="match status" value="1"/>
</dbReference>
<reference evidence="12 13" key="1">
    <citation type="journal article" date="2019" name="Int. J. Syst. Evol. Microbiol.">
        <title>The Global Catalogue of Microorganisms (GCM) 10K type strain sequencing project: providing services to taxonomists for standard genome sequencing and annotation.</title>
        <authorList>
            <consortium name="The Broad Institute Genomics Platform"/>
            <consortium name="The Broad Institute Genome Sequencing Center for Infectious Disease"/>
            <person name="Wu L."/>
            <person name="Ma J."/>
        </authorList>
    </citation>
    <scope>NUCLEOTIDE SEQUENCE [LARGE SCALE GENOMIC DNA]</scope>
    <source>
        <strain evidence="12 13">PSRA2</strain>
    </source>
</reference>
<dbReference type="Gene3D" id="1.10.287.110">
    <property type="entry name" value="DnaJ domain"/>
    <property type="match status" value="1"/>
</dbReference>
<dbReference type="Gene3D" id="3.10.20.30">
    <property type="match status" value="1"/>
</dbReference>
<dbReference type="InterPro" id="IPR001623">
    <property type="entry name" value="DnaJ_domain"/>
</dbReference>
<dbReference type="PROSITE" id="PS50076">
    <property type="entry name" value="DNAJ_2"/>
    <property type="match status" value="1"/>
</dbReference>
<evidence type="ECO:0000256" key="7">
    <source>
        <dbReference type="ARBA" id="ARBA00023014"/>
    </source>
</evidence>
<dbReference type="InterPro" id="IPR006058">
    <property type="entry name" value="2Fe2S_fd_BS"/>
</dbReference>
<comment type="caution">
    <text evidence="12">The sequence shown here is derived from an EMBL/GenBank/DDBJ whole genome shotgun (WGS) entry which is preliminary data.</text>
</comment>
<dbReference type="NCBIfam" id="NF041393">
    <property type="entry name" value="Frdxn_Halo"/>
    <property type="match status" value="1"/>
</dbReference>
<dbReference type="EMBL" id="JBHSXM010000001">
    <property type="protein sequence ID" value="MFC6835627.1"/>
    <property type="molecule type" value="Genomic_DNA"/>
</dbReference>
<evidence type="ECO:0000259" key="11">
    <source>
        <dbReference type="PROSITE" id="PS51085"/>
    </source>
</evidence>
<dbReference type="PANTHER" id="PTHR43112">
    <property type="entry name" value="FERREDOXIN"/>
    <property type="match status" value="1"/>
</dbReference>
<feature type="domain" description="J" evidence="10">
    <location>
        <begin position="3"/>
        <end position="79"/>
    </location>
</feature>
<keyword evidence="6" id="KW-0408">Iron</keyword>
<evidence type="ECO:0000256" key="3">
    <source>
        <dbReference type="ARBA" id="ARBA00022714"/>
    </source>
</evidence>
<evidence type="ECO:0000256" key="4">
    <source>
        <dbReference type="ARBA" id="ARBA00022723"/>
    </source>
</evidence>
<feature type="domain" description="2Fe-2S ferredoxin-type" evidence="11">
    <location>
        <begin position="124"/>
        <end position="214"/>
    </location>
</feature>
<evidence type="ECO:0000256" key="9">
    <source>
        <dbReference type="SAM" id="MobiDB-lite"/>
    </source>
</evidence>
<sequence>MESPSDVLGIDTEADDEEVERAYRRRVLEAHPDHGGSAAEFQQVRRAYRRLQDGEDPAALDVELDGDAADTDSERDATGEEDDGDGESDDESEEVGVTVEYLNYEVLRDHGWELNDDDLFEKAAAADLDPADHGQFSVHPSDYLLESAEECGFTWPYACRGGACSNCAVAVVEGEIPMPSGHILPPEMIDRGIRLSCITAPITENTKLVYNVKHLPGLDELRLTPSRFDQSHLND</sequence>
<dbReference type="InterPro" id="IPR001041">
    <property type="entry name" value="2Fe-2S_ferredoxin-type"/>
</dbReference>
<feature type="region of interest" description="Disordered" evidence="9">
    <location>
        <begin position="47"/>
        <end position="96"/>
    </location>
</feature>
<evidence type="ECO:0000313" key="13">
    <source>
        <dbReference type="Proteomes" id="UP001596406"/>
    </source>
</evidence>